<dbReference type="InterPro" id="IPR016181">
    <property type="entry name" value="Acyl_CoA_acyltransferase"/>
</dbReference>
<gene>
    <name evidence="2" type="ORF">GCM10023226_08940</name>
</gene>
<dbReference type="Pfam" id="PF13302">
    <property type="entry name" value="Acetyltransf_3"/>
    <property type="match status" value="1"/>
</dbReference>
<dbReference type="PANTHER" id="PTHR43792">
    <property type="entry name" value="GNAT FAMILY, PUTATIVE (AFU_ORTHOLOGUE AFUA_3G00765)-RELATED-RELATED"/>
    <property type="match status" value="1"/>
</dbReference>
<reference evidence="3" key="1">
    <citation type="journal article" date="2019" name="Int. J. Syst. Evol. Microbiol.">
        <title>The Global Catalogue of Microorganisms (GCM) 10K type strain sequencing project: providing services to taxonomists for standard genome sequencing and annotation.</title>
        <authorList>
            <consortium name="The Broad Institute Genomics Platform"/>
            <consortium name="The Broad Institute Genome Sequencing Center for Infectious Disease"/>
            <person name="Wu L."/>
            <person name="Ma J."/>
        </authorList>
    </citation>
    <scope>NUCLEOTIDE SEQUENCE [LARGE SCALE GENOMIC DNA]</scope>
    <source>
        <strain evidence="3">JCM 18127</strain>
    </source>
</reference>
<dbReference type="SUPFAM" id="SSF55729">
    <property type="entry name" value="Acyl-CoA N-acyltransferases (Nat)"/>
    <property type="match status" value="1"/>
</dbReference>
<dbReference type="PANTHER" id="PTHR43792:SF1">
    <property type="entry name" value="N-ACETYLTRANSFERASE DOMAIN-CONTAINING PROTEIN"/>
    <property type="match status" value="1"/>
</dbReference>
<dbReference type="PROSITE" id="PS51186">
    <property type="entry name" value="GNAT"/>
    <property type="match status" value="1"/>
</dbReference>
<accession>A0ABP8VYF0</accession>
<dbReference type="InterPro" id="IPR000182">
    <property type="entry name" value="GNAT_dom"/>
</dbReference>
<sequence>MTARHLPPPPLPLTTERLMLRPLTPADADDVQRYWGDPEVARYLPFGPLDAEATRAKVERLAANTDPQRTDEVLSLAMVHAGRVEGDLMLRLGRGPDDGPPSVAEVGWVTHPEVRGIGLAAEGAGAVVDLAFGHYRCHRVTAVLDPRNTASARLCERLGMRLEGVTRRDHWARGEWSDTAVYGLLREEWADLS</sequence>
<feature type="domain" description="N-acetyltransferase" evidence="1">
    <location>
        <begin position="18"/>
        <end position="188"/>
    </location>
</feature>
<name>A0ABP8VYF0_9ACTN</name>
<dbReference type="Proteomes" id="UP001500621">
    <property type="component" value="Unassembled WGS sequence"/>
</dbReference>
<organism evidence="2 3">
    <name type="scientific">Nocardioides nanhaiensis</name>
    <dbReference type="NCBI Taxonomy" id="1476871"/>
    <lineage>
        <taxon>Bacteria</taxon>
        <taxon>Bacillati</taxon>
        <taxon>Actinomycetota</taxon>
        <taxon>Actinomycetes</taxon>
        <taxon>Propionibacteriales</taxon>
        <taxon>Nocardioidaceae</taxon>
        <taxon>Nocardioides</taxon>
    </lineage>
</organism>
<evidence type="ECO:0000313" key="2">
    <source>
        <dbReference type="EMBL" id="GAA4674028.1"/>
    </source>
</evidence>
<dbReference type="EMBL" id="BAABIM010000001">
    <property type="protein sequence ID" value="GAA4674028.1"/>
    <property type="molecule type" value="Genomic_DNA"/>
</dbReference>
<protein>
    <submittedName>
        <fullName evidence="2">GNAT family protein</fullName>
    </submittedName>
</protein>
<dbReference type="InterPro" id="IPR051531">
    <property type="entry name" value="N-acetyltransferase"/>
</dbReference>
<keyword evidence="3" id="KW-1185">Reference proteome</keyword>
<dbReference type="Gene3D" id="3.40.630.30">
    <property type="match status" value="1"/>
</dbReference>
<evidence type="ECO:0000259" key="1">
    <source>
        <dbReference type="PROSITE" id="PS51186"/>
    </source>
</evidence>
<evidence type="ECO:0000313" key="3">
    <source>
        <dbReference type="Proteomes" id="UP001500621"/>
    </source>
</evidence>
<comment type="caution">
    <text evidence="2">The sequence shown here is derived from an EMBL/GenBank/DDBJ whole genome shotgun (WGS) entry which is preliminary data.</text>
</comment>
<dbReference type="RefSeq" id="WP_345263052.1">
    <property type="nucleotide sequence ID" value="NZ_BAABIM010000001.1"/>
</dbReference>
<proteinExistence type="predicted"/>